<name>A0A397NP77_9SPHN</name>
<dbReference type="Proteomes" id="UP000266568">
    <property type="component" value="Unassembled WGS sequence"/>
</dbReference>
<reference evidence="4 5" key="1">
    <citation type="submission" date="2018-08" db="EMBL/GenBank/DDBJ databases">
        <title>Genomic Encyclopedia of Type Strains, Phase IV (KMG-IV): sequencing the most valuable type-strain genomes for metagenomic binning, comparative biology and taxonomic classification.</title>
        <authorList>
            <person name="Goeker M."/>
        </authorList>
    </citation>
    <scope>NUCLEOTIDE SEQUENCE [LARGE SCALE GENOMIC DNA]</scope>
    <source>
        <strain evidence="4 5">DSM 25527</strain>
    </source>
</reference>
<evidence type="ECO:0000313" key="4">
    <source>
        <dbReference type="EMBL" id="RIA37453.1"/>
    </source>
</evidence>
<sequence>MRLMSTHWAIALACLAASPAFASPTLDGIVGDHAVLQRGEPIVLAGAAAPGEEITISLAGETVTTTADGRGRFAATLGALPAGGPYDLIVAAKSGLVTVRDVLIGDVYLCSGQSNMEMSVERSQNSGQALGAADDKLRLLTVGKATALTPQAAFATKPAWTAAAPESVAPFSAACFYMVQALRETSKVPIGAIHASWGGSRISAWLTPEGLREAGMGKELETLRLYAHDTTAATAAASKAWEQWWRGHSGDAVGHEPWQTNTAIDWKPVPRIAPFNDWGVPELVDYIGMVWFRKDVTVSAAQARQQAVLAIGPVDDADRTWVNGVAVGGNGNPGEPRTYFVPAGTLVAGANTITVNADNVYAKGGMSGPAAAMRLLFADGSIVPLGKGWRYAIGGRPMTNTPRSPWDAINGAGTLYNAMIAPLGPIGLAGVAWYQGESDTGLPGYGDRLRALMQGWRHQAGRPALPFAIAQISAYGATAAHPVESDWAKLRDIQRQAAEADGHVAIAVTIDLGDPLDIHPGEKHEVGQRLARAMRALALGDGDAPSGPRVTTAHRAPDGNVILGFTDVTGALEARGSDRPIGFELCGNIPGSCRYATASLTAAHVTLAADGRPATRVRYAWADSPTINLFDKAGLPAGPFEVAIQ</sequence>
<accession>A0A397NP77</accession>
<keyword evidence="1" id="KW-0378">Hydrolase</keyword>
<keyword evidence="5" id="KW-1185">Reference proteome</keyword>
<feature type="chain" id="PRO_5017411901" evidence="2">
    <location>
        <begin position="23"/>
        <end position="645"/>
    </location>
</feature>
<dbReference type="InterPro" id="IPR036514">
    <property type="entry name" value="SGNH_hydro_sf"/>
</dbReference>
<dbReference type="SUPFAM" id="SSF52266">
    <property type="entry name" value="SGNH hydrolase"/>
    <property type="match status" value="1"/>
</dbReference>
<dbReference type="InterPro" id="IPR008979">
    <property type="entry name" value="Galactose-bd-like_sf"/>
</dbReference>
<dbReference type="Gene3D" id="2.60.40.10">
    <property type="entry name" value="Immunoglobulins"/>
    <property type="match status" value="1"/>
</dbReference>
<feature type="signal peptide" evidence="2">
    <location>
        <begin position="1"/>
        <end position="22"/>
    </location>
</feature>
<evidence type="ECO:0000256" key="2">
    <source>
        <dbReference type="SAM" id="SignalP"/>
    </source>
</evidence>
<dbReference type="Pfam" id="PF03629">
    <property type="entry name" value="SASA"/>
    <property type="match status" value="1"/>
</dbReference>
<keyword evidence="2" id="KW-0732">Signal</keyword>
<dbReference type="EMBL" id="QXDC01000004">
    <property type="protein sequence ID" value="RIA37453.1"/>
    <property type="molecule type" value="Genomic_DNA"/>
</dbReference>
<dbReference type="SUPFAM" id="SSF49785">
    <property type="entry name" value="Galactose-binding domain-like"/>
    <property type="match status" value="1"/>
</dbReference>
<dbReference type="InterPro" id="IPR005181">
    <property type="entry name" value="SASA"/>
</dbReference>
<feature type="domain" description="Sialate O-acetylesterase" evidence="3">
    <location>
        <begin position="392"/>
        <end position="534"/>
    </location>
</feature>
<dbReference type="InterPro" id="IPR039329">
    <property type="entry name" value="SIAE"/>
</dbReference>
<dbReference type="PANTHER" id="PTHR22901:SF0">
    <property type="entry name" value="SIALATE O-ACETYLESTERASE"/>
    <property type="match status" value="1"/>
</dbReference>
<dbReference type="GO" id="GO:0005975">
    <property type="term" value="P:carbohydrate metabolic process"/>
    <property type="evidence" value="ECO:0007669"/>
    <property type="project" value="TreeGrafter"/>
</dbReference>
<dbReference type="AlphaFoldDB" id="A0A397NP77"/>
<gene>
    <name evidence="4" type="ORF">DFR49_3338</name>
</gene>
<dbReference type="Gene3D" id="3.40.50.1110">
    <property type="entry name" value="SGNH hydrolase"/>
    <property type="match status" value="2"/>
</dbReference>
<evidence type="ECO:0000313" key="5">
    <source>
        <dbReference type="Proteomes" id="UP000266568"/>
    </source>
</evidence>
<dbReference type="GO" id="GO:0001681">
    <property type="term" value="F:sialate O-acetylesterase activity"/>
    <property type="evidence" value="ECO:0007669"/>
    <property type="project" value="InterPro"/>
</dbReference>
<proteinExistence type="predicted"/>
<dbReference type="PANTHER" id="PTHR22901">
    <property type="entry name" value="SIALATE O-ACETYLESTERASE"/>
    <property type="match status" value="1"/>
</dbReference>
<comment type="caution">
    <text evidence="4">The sequence shown here is derived from an EMBL/GenBank/DDBJ whole genome shotgun (WGS) entry which is preliminary data.</text>
</comment>
<protein>
    <submittedName>
        <fullName evidence="4">Sialate O-acetylesterase</fullName>
    </submittedName>
</protein>
<organism evidence="4 5">
    <name type="scientific">Hephaestia caeni</name>
    <dbReference type="NCBI Taxonomy" id="645617"/>
    <lineage>
        <taxon>Bacteria</taxon>
        <taxon>Pseudomonadati</taxon>
        <taxon>Pseudomonadota</taxon>
        <taxon>Alphaproteobacteria</taxon>
        <taxon>Sphingomonadales</taxon>
        <taxon>Sphingomonadaceae</taxon>
        <taxon>Hephaestia</taxon>
    </lineage>
</organism>
<evidence type="ECO:0000259" key="3">
    <source>
        <dbReference type="Pfam" id="PF03629"/>
    </source>
</evidence>
<dbReference type="InterPro" id="IPR013783">
    <property type="entry name" value="Ig-like_fold"/>
</dbReference>
<evidence type="ECO:0000256" key="1">
    <source>
        <dbReference type="ARBA" id="ARBA00022801"/>
    </source>
</evidence>